<dbReference type="Pfam" id="PF00531">
    <property type="entry name" value="Death"/>
    <property type="match status" value="1"/>
</dbReference>
<dbReference type="InterPro" id="IPR000488">
    <property type="entry name" value="Death_dom"/>
</dbReference>
<dbReference type="GeneID" id="106671985"/>
<feature type="domain" description="Death" evidence="2">
    <location>
        <begin position="794"/>
        <end position="875"/>
    </location>
</feature>
<evidence type="ECO:0000313" key="3">
    <source>
        <dbReference type="EnsemblMetazoa" id="XP_014258510.1"/>
    </source>
</evidence>
<dbReference type="InterPro" id="IPR011029">
    <property type="entry name" value="DEATH-like_dom_sf"/>
</dbReference>
<dbReference type="SUPFAM" id="SSF47986">
    <property type="entry name" value="DEATH domain"/>
    <property type="match status" value="1"/>
</dbReference>
<dbReference type="CDD" id="cd01670">
    <property type="entry name" value="Death"/>
    <property type="match status" value="1"/>
</dbReference>
<accession>A0A8I6S7U5</accession>
<dbReference type="GO" id="GO:0000445">
    <property type="term" value="C:THO complex part of transcription export complex"/>
    <property type="evidence" value="ECO:0007669"/>
    <property type="project" value="TreeGrafter"/>
</dbReference>
<proteinExistence type="predicted"/>
<dbReference type="EnsemblMetazoa" id="XM_014403024.2">
    <property type="protein sequence ID" value="XP_014258510.1"/>
    <property type="gene ID" value="LOC106671985"/>
</dbReference>
<dbReference type="Gene3D" id="1.10.533.10">
    <property type="entry name" value="Death Domain, Fas"/>
    <property type="match status" value="1"/>
</dbReference>
<dbReference type="Pfam" id="PF11957">
    <property type="entry name" value="efThoc1"/>
    <property type="match status" value="1"/>
</dbReference>
<feature type="compositionally biased region" description="Basic and acidic residues" evidence="1">
    <location>
        <begin position="598"/>
        <end position="669"/>
    </location>
</feature>
<feature type="compositionally biased region" description="Basic and acidic residues" evidence="1">
    <location>
        <begin position="679"/>
        <end position="723"/>
    </location>
</feature>
<feature type="compositionally biased region" description="Basic and acidic residues" evidence="1">
    <location>
        <begin position="730"/>
        <end position="748"/>
    </location>
</feature>
<protein>
    <recommendedName>
        <fullName evidence="2">Death domain-containing protein</fullName>
    </recommendedName>
</protein>
<dbReference type="GO" id="GO:0007165">
    <property type="term" value="P:signal transduction"/>
    <property type="evidence" value="ECO:0007669"/>
    <property type="project" value="InterPro"/>
</dbReference>
<dbReference type="OrthoDB" id="10257415at2759"/>
<reference evidence="3" key="1">
    <citation type="submission" date="2022-01" db="UniProtKB">
        <authorList>
            <consortium name="EnsemblMetazoa"/>
        </authorList>
    </citation>
    <scope>IDENTIFICATION</scope>
</reference>
<organism evidence="3 4">
    <name type="scientific">Cimex lectularius</name>
    <name type="common">Bed bug</name>
    <name type="synonym">Acanthia lectularia</name>
    <dbReference type="NCBI Taxonomy" id="79782"/>
    <lineage>
        <taxon>Eukaryota</taxon>
        <taxon>Metazoa</taxon>
        <taxon>Ecdysozoa</taxon>
        <taxon>Arthropoda</taxon>
        <taxon>Hexapoda</taxon>
        <taxon>Insecta</taxon>
        <taxon>Pterygota</taxon>
        <taxon>Neoptera</taxon>
        <taxon>Paraneoptera</taxon>
        <taxon>Hemiptera</taxon>
        <taxon>Heteroptera</taxon>
        <taxon>Panheteroptera</taxon>
        <taxon>Cimicomorpha</taxon>
        <taxon>Cimicidae</taxon>
        <taxon>Cimex</taxon>
    </lineage>
</organism>
<dbReference type="SMART" id="SM00005">
    <property type="entry name" value="DEATH"/>
    <property type="match status" value="1"/>
</dbReference>
<evidence type="ECO:0000313" key="4">
    <source>
        <dbReference type="Proteomes" id="UP000494040"/>
    </source>
</evidence>
<dbReference type="InterPro" id="IPR021861">
    <property type="entry name" value="THO_THOC1"/>
</dbReference>
<dbReference type="RefSeq" id="XP_014258510.1">
    <property type="nucleotide sequence ID" value="XM_014403024.2"/>
</dbReference>
<evidence type="ECO:0000259" key="2">
    <source>
        <dbReference type="PROSITE" id="PS50017"/>
    </source>
</evidence>
<feature type="region of interest" description="Disordered" evidence="1">
    <location>
        <begin position="596"/>
        <end position="787"/>
    </location>
</feature>
<sequence>MSGQKPEANYTTMKTVLSAEVNTAFDTGELDGLKSKWNSFETKEAEKRTALEQALRDKVIELLYDENRTVDTLNKFMEFLLLLWNNELVFPLTPVSIIGDILDSTPIPLSEVLFEFVEKRVSLWKSQPFFTPCKNNILRMCNDLLRRLSKAQNTDFCGRILLFLAMFFPFSERSGLNIVSEFNIDTCMKYGIEEDDLIEGEPLQTVDIPIKLDTNFYSEFWSLQEYFRSPMLCYLKKQWKDFVKNSNAVLTVFKNYKLDWDAETSNMRTSEDNFFTKFLTNQKLLLLQLNDTNFRRTIYLQFLILFQFLSLPKPKDSHTLKSDQLEWVKTSAESIHQLIKESPPDGEKFLQAVQLILKREEHWSNWKGEGCPPLKKITQNYDKNAVIKSPPKKETMANVLHQTNNFNKLIVPRSDRLEVIDMRQDYLKYLPGRNCSPQVTDFLAECIQQSESPEPIDIKDKKVSDPQYGWIALKLLSLKSPHFFSTNTQNPIPKLPEFVDHICRKIYREQNPGLLLPPLLPAPKTISKAEAKKEGVKVLKGVNSNESKVQQIKLQKGQIKIIKTQSGKLIKLNAVTNTPIKTIKLGDKTRQIASTAAKNEKLSKSPEKNLEKLKSESNDKTESKDKMDKSERVEKEKSERHDKVEKTDKTLSKVNEKSDKDNHSHDKHPQKLTSSKVSNSDKLERNDKHEKNMSSTKVDKSKIEKEKKVSEKKTEKLVEKTEKNNSSSNNKEKERNSEKQFFKKEKSPGKRKRSHDNDSDDKESSPANTKKTKDKRDERKDEKEDDSITCPVLTKELIARLAKSISGSWKKVAEKLGYKPDEVEYFESQKDSDYTRAVNLLLVWCSTEDDATPENLRQSLKNLGLLEAVKILSAS</sequence>
<dbReference type="OMA" id="QENDCED"/>
<dbReference type="KEGG" id="clec:106671985"/>
<dbReference type="Proteomes" id="UP000494040">
    <property type="component" value="Unassembled WGS sequence"/>
</dbReference>
<evidence type="ECO:0000256" key="1">
    <source>
        <dbReference type="SAM" id="MobiDB-lite"/>
    </source>
</evidence>
<dbReference type="GO" id="GO:0006406">
    <property type="term" value="P:mRNA export from nucleus"/>
    <property type="evidence" value="ECO:0007669"/>
    <property type="project" value="TreeGrafter"/>
</dbReference>
<dbReference type="CTD" id="40723"/>
<dbReference type="PANTHER" id="PTHR13265">
    <property type="entry name" value="THO COMPLEX SUBUNIT 1"/>
    <property type="match status" value="1"/>
</dbReference>
<dbReference type="PROSITE" id="PS50017">
    <property type="entry name" value="DEATH_DOMAIN"/>
    <property type="match status" value="1"/>
</dbReference>
<dbReference type="AlphaFoldDB" id="A0A8I6S7U5"/>
<name>A0A8I6S7U5_CIMLE</name>
<dbReference type="PANTHER" id="PTHR13265:SF0">
    <property type="entry name" value="HPR1"/>
    <property type="match status" value="1"/>
</dbReference>
<keyword evidence="4" id="KW-1185">Reference proteome</keyword>